<proteinExistence type="predicted"/>
<evidence type="ECO:0000256" key="4">
    <source>
        <dbReference type="ARBA" id="ARBA00022737"/>
    </source>
</evidence>
<reference evidence="13" key="1">
    <citation type="submission" date="2021-02" db="EMBL/GenBank/DDBJ databases">
        <title>Natrosporangium hydrolyticum gen. nov., sp. nov, a haloalkaliphilic actinobacterium from a soda solonchak soil.</title>
        <authorList>
            <person name="Sorokin D.Y."/>
            <person name="Khijniak T.V."/>
            <person name="Zakharycheva A.P."/>
            <person name="Boueva O.V."/>
            <person name="Ariskina E.V."/>
            <person name="Hahnke R.L."/>
            <person name="Bunk B."/>
            <person name="Sproer C."/>
            <person name="Schumann P."/>
            <person name="Evtushenko L.I."/>
            <person name="Kublanov I.V."/>
        </authorList>
    </citation>
    <scope>NUCLEOTIDE SEQUENCE</scope>
    <source>
        <strain evidence="13">DSM 106523</strain>
    </source>
</reference>
<feature type="binding site" evidence="9">
    <location>
        <begin position="828"/>
        <end position="835"/>
    </location>
    <ligand>
        <name>ATP</name>
        <dbReference type="ChEBI" id="CHEBI:30616"/>
    </ligand>
</feature>
<feature type="domain" description="FtsK" evidence="12">
    <location>
        <begin position="810"/>
        <end position="1001"/>
    </location>
</feature>
<dbReference type="RefSeq" id="WP_239677903.1">
    <property type="nucleotide sequence ID" value="NZ_CP070499.1"/>
</dbReference>
<feature type="transmembrane region" description="Helical" evidence="11">
    <location>
        <begin position="36"/>
        <end position="58"/>
    </location>
</feature>
<keyword evidence="5 9" id="KW-0547">Nucleotide-binding</keyword>
<dbReference type="InterPro" id="IPR003593">
    <property type="entry name" value="AAA+_ATPase"/>
</dbReference>
<dbReference type="SUPFAM" id="SSF52540">
    <property type="entry name" value="P-loop containing nucleoside triphosphate hydrolases"/>
    <property type="match status" value="3"/>
</dbReference>
<keyword evidence="3 11" id="KW-0812">Transmembrane</keyword>
<dbReference type="PANTHER" id="PTHR22683">
    <property type="entry name" value="SPORULATION PROTEIN RELATED"/>
    <property type="match status" value="1"/>
</dbReference>
<keyword evidence="4" id="KW-0677">Repeat</keyword>
<dbReference type="Pfam" id="PF01580">
    <property type="entry name" value="FtsK_SpoIIIE"/>
    <property type="match status" value="3"/>
</dbReference>
<dbReference type="InterPro" id="IPR023836">
    <property type="entry name" value="EccCa-like_Actinobacteria"/>
</dbReference>
<accession>A0A895YJM3</accession>
<dbReference type="InterPro" id="IPR050206">
    <property type="entry name" value="FtsK/SpoIIIE/SftA"/>
</dbReference>
<keyword evidence="8 11" id="KW-0472">Membrane</keyword>
<sequence>MSTVLVKRPARINPPAVDSGDITIADPPKPQQSPPAAMSASMIIMPVMAGGGGLMMALNSQNPLMAAAGGLFLVAAVSVGIIMLIAQRSGPRRQLREARERYLDYLEELRRTLRKTVSAQQASSDWRHPEPAQLLDVARTNSRRWERRVDDDDFLVLRMGLGDRPVATQPSMNADDGPLNEFDPVCLETAKTLRNRYATIREQPICLNLAKTGVLSVVGDRHAGRELAKALIAQLVTFHAPQEVRLAVVRAHQQAPEWEWAKWLPHHHHASKLDGELSARLVATSVSAMAELIGSDLEARQEAYQRQRGQRLRPREQLVIVVDGEHLQGVYGLEPPERGVSLAELGVHVILLLGHRREEPEAVDGRISVVDGSARQEWDGTTFRVDALPDGLVSGLARMLAPLRLVSDEGGSDLLTGTVGLPDILGVADVARLAPEETWQPRALRERLRVPIGVGTGGNSVMLDLKESAHGGMGPHGLVVGATGSGKSEMLRTLLTSLVIGHPPDLLALMLVDFKGGASFAPMAGLPHIAGMVTNIEDDITLVDRMHDALFGEMRRRQEVLKSAGNLPNVSAYHTMRASGQPLEPLPHLLVVIDEFSELLTAKPDFAELFVAIGRIGRSIGVHLLLATQRLEMGKIRGLESHLSYRISLRTFSEGESREAIGVPDAYHLPPEPGSGYLKVDTTVFERFKAALVSAPYTPPQAETKTVVPVVPYLSVNGLGGWLATQSQAAGPNGDGNPAPADGKGGQRSILDVAVERLAGAGAPAVRPVWLAPLPEVLPLDLVQDPQARGGADSVSATLGLADDPSGQRQFPFEWDFTGAGGNLVVLGAPQSGKSTVLRTMLASMALRYAPGEVACYCIDYGGGGLVPLAELPVVAGVATRLDPERVSRTISEVANAVNTREALFREYGLASPAALRAARATGTVPAEIPGAVFLIIDGWAVFREEFELLEDRISEIAARGANYGVHVVISITQAMQIRMRMQPSFTGRVELRLSDAFDTMFDRELQKRISKETPGRGVIEGDLLFQAAVPRIDGRAETAGLADAQAELITTAAQRWPQGRVATVQVLPHTYPYEELPPAEPGDRGFPVGISDLNLKPAGIDLFGADPHLVIYGDGETGKTNLLRVILSGARQLYTPEQLGVVLIDYRRSLLGVVPDEYLLAYSASPDQTAAVTQEIAQAIAKRRPGPDVTPAQLKDRSWWTGLEILFVVDDYDLVATGSGNPLTPLTDLLAQARDLGLHLVLSRRTGGAARSALDPVVQRLGDVSAPGFLFSGDRMEGPLANGVTSQRLPAGRALYAMRGGGFQQVQVAWLPPEV</sequence>
<dbReference type="Gene3D" id="3.40.50.300">
    <property type="entry name" value="P-loop containing nucleotide triphosphate hydrolases"/>
    <property type="match status" value="4"/>
</dbReference>
<evidence type="ECO:0000256" key="2">
    <source>
        <dbReference type="ARBA" id="ARBA00022475"/>
    </source>
</evidence>
<keyword evidence="2" id="KW-1003">Cell membrane</keyword>
<evidence type="ECO:0000256" key="1">
    <source>
        <dbReference type="ARBA" id="ARBA00004651"/>
    </source>
</evidence>
<dbReference type="NCBIfam" id="TIGR03924">
    <property type="entry name" value="T7SS_EccC_a"/>
    <property type="match status" value="1"/>
</dbReference>
<comment type="subcellular location">
    <subcellularLocation>
        <location evidence="1">Cell membrane</location>
        <topology evidence="1">Multi-pass membrane protein</topology>
    </subcellularLocation>
</comment>
<evidence type="ECO:0000256" key="5">
    <source>
        <dbReference type="ARBA" id="ARBA00022741"/>
    </source>
</evidence>
<feature type="region of interest" description="Disordered" evidence="10">
    <location>
        <begin position="12"/>
        <end position="37"/>
    </location>
</feature>
<evidence type="ECO:0000256" key="6">
    <source>
        <dbReference type="ARBA" id="ARBA00022840"/>
    </source>
</evidence>
<evidence type="ECO:0000256" key="9">
    <source>
        <dbReference type="PROSITE-ProRule" id="PRU00289"/>
    </source>
</evidence>
<gene>
    <name evidence="13" type="primary">eccCa</name>
    <name evidence="13" type="ORF">JQS43_05105</name>
</gene>
<dbReference type="PANTHER" id="PTHR22683:SF1">
    <property type="entry name" value="TYPE VII SECRETION SYSTEM PROTEIN ESSC"/>
    <property type="match status" value="1"/>
</dbReference>
<evidence type="ECO:0000313" key="14">
    <source>
        <dbReference type="Proteomes" id="UP000662857"/>
    </source>
</evidence>
<dbReference type="KEGG" id="nhy:JQS43_05105"/>
<evidence type="ECO:0000256" key="7">
    <source>
        <dbReference type="ARBA" id="ARBA00022989"/>
    </source>
</evidence>
<organism evidence="13 14">
    <name type="scientific">Natronosporangium hydrolyticum</name>
    <dbReference type="NCBI Taxonomy" id="2811111"/>
    <lineage>
        <taxon>Bacteria</taxon>
        <taxon>Bacillati</taxon>
        <taxon>Actinomycetota</taxon>
        <taxon>Actinomycetes</taxon>
        <taxon>Micromonosporales</taxon>
        <taxon>Micromonosporaceae</taxon>
        <taxon>Natronosporangium</taxon>
    </lineage>
</organism>
<dbReference type="InterPro" id="IPR023837">
    <property type="entry name" value="EccCb-like_Actinobacteria"/>
</dbReference>
<evidence type="ECO:0000256" key="8">
    <source>
        <dbReference type="ARBA" id="ARBA00023136"/>
    </source>
</evidence>
<dbReference type="SMART" id="SM00382">
    <property type="entry name" value="AAA"/>
    <property type="match status" value="3"/>
</dbReference>
<dbReference type="GO" id="GO:0005524">
    <property type="term" value="F:ATP binding"/>
    <property type="evidence" value="ECO:0007669"/>
    <property type="project" value="UniProtKB-UniRule"/>
</dbReference>
<evidence type="ECO:0000259" key="12">
    <source>
        <dbReference type="PROSITE" id="PS50901"/>
    </source>
</evidence>
<keyword evidence="14" id="KW-1185">Reference proteome</keyword>
<dbReference type="Proteomes" id="UP000662857">
    <property type="component" value="Chromosome"/>
</dbReference>
<evidence type="ECO:0000313" key="13">
    <source>
        <dbReference type="EMBL" id="QSB15719.1"/>
    </source>
</evidence>
<feature type="transmembrane region" description="Helical" evidence="11">
    <location>
        <begin position="64"/>
        <end position="86"/>
    </location>
</feature>
<feature type="domain" description="FtsK" evidence="12">
    <location>
        <begin position="1096"/>
        <end position="1277"/>
    </location>
</feature>
<feature type="binding site" evidence="9">
    <location>
        <begin position="481"/>
        <end position="488"/>
    </location>
    <ligand>
        <name>ATP</name>
        <dbReference type="ChEBI" id="CHEBI:30616"/>
    </ligand>
</feature>
<dbReference type="GO" id="GO:0003677">
    <property type="term" value="F:DNA binding"/>
    <property type="evidence" value="ECO:0007669"/>
    <property type="project" value="InterPro"/>
</dbReference>
<keyword evidence="6 9" id="KW-0067">ATP-binding</keyword>
<feature type="binding site" evidence="9">
    <location>
        <begin position="1114"/>
        <end position="1121"/>
    </location>
    <ligand>
        <name>ATP</name>
        <dbReference type="ChEBI" id="CHEBI:30616"/>
    </ligand>
</feature>
<evidence type="ECO:0000256" key="3">
    <source>
        <dbReference type="ARBA" id="ARBA00022692"/>
    </source>
</evidence>
<dbReference type="InterPro" id="IPR027417">
    <property type="entry name" value="P-loop_NTPase"/>
</dbReference>
<dbReference type="GO" id="GO:0005886">
    <property type="term" value="C:plasma membrane"/>
    <property type="evidence" value="ECO:0007669"/>
    <property type="project" value="UniProtKB-SubCell"/>
</dbReference>
<protein>
    <submittedName>
        <fullName evidence="13">Type VII secretion protein EccCa</fullName>
    </submittedName>
</protein>
<keyword evidence="7 11" id="KW-1133">Transmembrane helix</keyword>
<evidence type="ECO:0000256" key="10">
    <source>
        <dbReference type="SAM" id="MobiDB-lite"/>
    </source>
</evidence>
<feature type="region of interest" description="Disordered" evidence="10">
    <location>
        <begin position="726"/>
        <end position="745"/>
    </location>
</feature>
<evidence type="ECO:0000256" key="11">
    <source>
        <dbReference type="SAM" id="Phobius"/>
    </source>
</evidence>
<name>A0A895YJM3_9ACTN</name>
<dbReference type="PROSITE" id="PS50901">
    <property type="entry name" value="FTSK"/>
    <property type="match status" value="3"/>
</dbReference>
<feature type="domain" description="FtsK" evidence="12">
    <location>
        <begin position="458"/>
        <end position="658"/>
    </location>
</feature>
<dbReference type="EMBL" id="CP070499">
    <property type="protein sequence ID" value="QSB15719.1"/>
    <property type="molecule type" value="Genomic_DNA"/>
</dbReference>
<dbReference type="NCBIfam" id="TIGR03925">
    <property type="entry name" value="T7SS_EccC_b"/>
    <property type="match status" value="1"/>
</dbReference>
<dbReference type="InterPro" id="IPR002543">
    <property type="entry name" value="FtsK_dom"/>
</dbReference>